<feature type="compositionally biased region" description="Low complexity" evidence="14">
    <location>
        <begin position="730"/>
        <end position="750"/>
    </location>
</feature>
<dbReference type="Pfam" id="PF13375">
    <property type="entry name" value="RnfC_N"/>
    <property type="match status" value="1"/>
</dbReference>
<dbReference type="SUPFAM" id="SSF142019">
    <property type="entry name" value="Nqo1 FMN-binding domain-like"/>
    <property type="match status" value="1"/>
</dbReference>
<dbReference type="InterPro" id="IPR017896">
    <property type="entry name" value="4Fe4S_Fe-S-bd"/>
</dbReference>
<feature type="domain" description="4Fe-4S ferredoxin-type" evidence="15">
    <location>
        <begin position="369"/>
        <end position="398"/>
    </location>
</feature>
<feature type="binding site" evidence="13">
    <location>
        <position position="388"/>
    </location>
    <ligand>
        <name>[4Fe-4S] cluster</name>
        <dbReference type="ChEBI" id="CHEBI:49883"/>
        <label>2</label>
    </ligand>
</feature>
<evidence type="ECO:0000256" key="6">
    <source>
        <dbReference type="ARBA" id="ARBA00022723"/>
    </source>
</evidence>
<reference evidence="16 17" key="1">
    <citation type="journal article" date="2018" name="Nature">
        <title>A major lineage of non-tailed dsDNA viruses as unrecognized killers of marine bacteria.</title>
        <authorList>
            <person name="Kauffman K.M."/>
            <person name="Hussain F.A."/>
            <person name="Yang J."/>
            <person name="Arevalo P."/>
            <person name="Brown J.M."/>
            <person name="Chang W.K."/>
            <person name="VanInsberghe D."/>
            <person name="Elsherbini J."/>
            <person name="Sharma R.S."/>
            <person name="Cutler M.B."/>
            <person name="Kelly L."/>
            <person name="Polz M.F."/>
        </authorList>
    </citation>
    <scope>NUCLEOTIDE SEQUENCE [LARGE SCALE GENOMIC DNA]</scope>
    <source>
        <strain evidence="16 17">10N.286.55.E1</strain>
    </source>
</reference>
<evidence type="ECO:0000256" key="4">
    <source>
        <dbReference type="ARBA" id="ARBA00022485"/>
    </source>
</evidence>
<feature type="binding site" evidence="13">
    <location>
        <position position="417"/>
    </location>
    <ligand>
        <name>[4Fe-4S] cluster</name>
        <dbReference type="ChEBI" id="CHEBI:49883"/>
        <label>2</label>
    </ligand>
</feature>
<evidence type="ECO:0000256" key="2">
    <source>
        <dbReference type="ARBA" id="ARBA00022448"/>
    </source>
</evidence>
<keyword evidence="5 13" id="KW-0997">Cell inner membrane</keyword>
<evidence type="ECO:0000256" key="9">
    <source>
        <dbReference type="ARBA" id="ARBA00022982"/>
    </source>
</evidence>
<evidence type="ECO:0000256" key="3">
    <source>
        <dbReference type="ARBA" id="ARBA00022475"/>
    </source>
</evidence>
<comment type="subcellular location">
    <subcellularLocation>
        <location evidence="13">Cell inner membrane</location>
        <topology evidence="13">Peripheral membrane protein</topology>
    </subcellularLocation>
    <subcellularLocation>
        <location evidence="1">Cell membrane</location>
        <topology evidence="1">Peripheral membrane protein</topology>
    </subcellularLocation>
</comment>
<evidence type="ECO:0000256" key="12">
    <source>
        <dbReference type="ARBA" id="ARBA00023136"/>
    </source>
</evidence>
<proteinExistence type="inferred from homology"/>
<comment type="cofactor">
    <cofactor evidence="13">
        <name>[4Fe-4S] cluster</name>
        <dbReference type="ChEBI" id="CHEBI:49883"/>
    </cofactor>
    <text evidence="13">Binds 2 [4Fe-4S] clusters per subunit.</text>
</comment>
<keyword evidence="7 13" id="KW-0677">Repeat</keyword>
<keyword evidence="10 13" id="KW-0408">Iron</keyword>
<keyword evidence="3 13" id="KW-1003">Cell membrane</keyword>
<dbReference type="GO" id="GO:0046872">
    <property type="term" value="F:metal ion binding"/>
    <property type="evidence" value="ECO:0007669"/>
    <property type="project" value="UniProtKB-KW"/>
</dbReference>
<feature type="region of interest" description="Disordered" evidence="14">
    <location>
        <begin position="983"/>
        <end position="1025"/>
    </location>
</feature>
<dbReference type="GO" id="GO:0009055">
    <property type="term" value="F:electron transfer activity"/>
    <property type="evidence" value="ECO:0007669"/>
    <property type="project" value="InterPro"/>
</dbReference>
<keyword evidence="17" id="KW-1185">Reference proteome</keyword>
<dbReference type="GO" id="GO:0051539">
    <property type="term" value="F:4 iron, 4 sulfur cluster binding"/>
    <property type="evidence" value="ECO:0007669"/>
    <property type="project" value="UniProtKB-KW"/>
</dbReference>
<dbReference type="GO" id="GO:0022900">
    <property type="term" value="P:electron transport chain"/>
    <property type="evidence" value="ECO:0007669"/>
    <property type="project" value="UniProtKB-UniRule"/>
</dbReference>
<dbReference type="FunFam" id="3.30.70.20:FF:000044">
    <property type="entry name" value="Ion-translocating oxidoreductase complex subunit C"/>
    <property type="match status" value="1"/>
</dbReference>
<feature type="compositionally biased region" description="Acidic residues" evidence="14">
    <location>
        <begin position="927"/>
        <end position="942"/>
    </location>
</feature>
<feature type="compositionally biased region" description="Polar residues" evidence="14">
    <location>
        <begin position="888"/>
        <end position="897"/>
    </location>
</feature>
<evidence type="ECO:0000256" key="14">
    <source>
        <dbReference type="SAM" id="MobiDB-lite"/>
    </source>
</evidence>
<evidence type="ECO:0000256" key="7">
    <source>
        <dbReference type="ARBA" id="ARBA00022737"/>
    </source>
</evidence>
<evidence type="ECO:0000259" key="15">
    <source>
        <dbReference type="PROSITE" id="PS51379"/>
    </source>
</evidence>
<dbReference type="Pfam" id="PF01512">
    <property type="entry name" value="Complex1_51K"/>
    <property type="match status" value="1"/>
</dbReference>
<dbReference type="InterPro" id="IPR019554">
    <property type="entry name" value="Soluble_ligand-bd"/>
</dbReference>
<evidence type="ECO:0000256" key="1">
    <source>
        <dbReference type="ARBA" id="ARBA00004202"/>
    </source>
</evidence>
<dbReference type="InterPro" id="IPR037225">
    <property type="entry name" value="Nuo51_FMN-bd_sf"/>
</dbReference>
<feature type="binding site" evidence="13">
    <location>
        <position position="378"/>
    </location>
    <ligand>
        <name>[4Fe-4S] cluster</name>
        <dbReference type="ChEBI" id="CHEBI:49883"/>
        <label>1</label>
    </ligand>
</feature>
<dbReference type="HAMAP" id="MF_00461">
    <property type="entry name" value="RsxC_RnfC"/>
    <property type="match status" value="1"/>
</dbReference>
<keyword evidence="6 13" id="KW-0479">Metal-binding</keyword>
<dbReference type="FunFam" id="3.40.50.11540:FF:000004">
    <property type="entry name" value="Ion-translocating oxidoreductase complex subunit C"/>
    <property type="match status" value="1"/>
</dbReference>
<feature type="region of interest" description="Disordered" evidence="14">
    <location>
        <begin position="467"/>
        <end position="493"/>
    </location>
</feature>
<comment type="similarity">
    <text evidence="13">Belongs to the 4Fe4S bacterial-type ferredoxin family. RnfC subfamily.</text>
</comment>
<dbReference type="Pfam" id="PF10531">
    <property type="entry name" value="SLBB"/>
    <property type="match status" value="1"/>
</dbReference>
<dbReference type="InterPro" id="IPR011538">
    <property type="entry name" value="Nuo51_FMN-bd"/>
</dbReference>
<dbReference type="PANTHER" id="PTHR43034:SF2">
    <property type="entry name" value="ION-TRANSLOCATING OXIDOREDUCTASE COMPLEX SUBUNIT C"/>
    <property type="match status" value="1"/>
</dbReference>
<dbReference type="NCBIfam" id="TIGR01945">
    <property type="entry name" value="rnfC"/>
    <property type="match status" value="1"/>
</dbReference>
<evidence type="ECO:0000313" key="17">
    <source>
        <dbReference type="Proteomes" id="UP000239763"/>
    </source>
</evidence>
<dbReference type="Proteomes" id="UP000239763">
    <property type="component" value="Unassembled WGS sequence"/>
</dbReference>
<feature type="compositionally biased region" description="Low complexity" evidence="14">
    <location>
        <begin position="624"/>
        <end position="645"/>
    </location>
</feature>
<comment type="function">
    <text evidence="13">Part of a membrane-bound complex that couples electron transfer with translocation of ions across the membrane.</text>
</comment>
<dbReference type="InterPro" id="IPR010208">
    <property type="entry name" value="Ion_transpt_RnfC/RsxC"/>
</dbReference>
<dbReference type="PANTHER" id="PTHR43034">
    <property type="entry name" value="ION-TRANSLOCATING OXIDOREDUCTASE COMPLEX SUBUNIT C"/>
    <property type="match status" value="1"/>
</dbReference>
<keyword evidence="12 13" id="KW-0472">Membrane</keyword>
<dbReference type="GO" id="GO:0005886">
    <property type="term" value="C:plasma membrane"/>
    <property type="evidence" value="ECO:0007669"/>
    <property type="project" value="UniProtKB-SubCell"/>
</dbReference>
<dbReference type="Pfam" id="PF12838">
    <property type="entry name" value="Fer4_7"/>
    <property type="match status" value="1"/>
</dbReference>
<feature type="binding site" evidence="13">
    <location>
        <position position="420"/>
    </location>
    <ligand>
        <name>[4Fe-4S] cluster</name>
        <dbReference type="ChEBI" id="CHEBI:49883"/>
        <label>2</label>
    </ligand>
</feature>
<keyword evidence="9 13" id="KW-0249">Electron transport</keyword>
<protein>
    <recommendedName>
        <fullName evidence="13">Ion-translocating oxidoreductase complex subunit C</fullName>
        <ecNumber evidence="13">7.-.-.-</ecNumber>
    </recommendedName>
    <alternativeName>
        <fullName evidence="13">Rnf electron transport complex subunit C</fullName>
    </alternativeName>
</protein>
<feature type="compositionally biased region" description="Basic and acidic residues" evidence="14">
    <location>
        <begin position="680"/>
        <end position="691"/>
    </location>
</feature>
<keyword evidence="2 13" id="KW-0813">Transport</keyword>
<feature type="compositionally biased region" description="Low complexity" evidence="14">
    <location>
        <begin position="836"/>
        <end position="853"/>
    </location>
</feature>
<dbReference type="InterPro" id="IPR026902">
    <property type="entry name" value="RnfC_N"/>
</dbReference>
<gene>
    <name evidence="13" type="primary">rnfC</name>
    <name evidence="16" type="ORF">BCV38_09235</name>
</gene>
<evidence type="ECO:0000256" key="5">
    <source>
        <dbReference type="ARBA" id="ARBA00022519"/>
    </source>
</evidence>
<organism evidence="16 17">
    <name type="scientific">Vibrio lentus</name>
    <dbReference type="NCBI Taxonomy" id="136468"/>
    <lineage>
        <taxon>Bacteria</taxon>
        <taxon>Pseudomonadati</taxon>
        <taxon>Pseudomonadota</taxon>
        <taxon>Gammaproteobacteria</taxon>
        <taxon>Vibrionales</taxon>
        <taxon>Vibrionaceae</taxon>
        <taxon>Vibrio</taxon>
    </lineage>
</organism>
<dbReference type="PROSITE" id="PS00198">
    <property type="entry name" value="4FE4S_FER_1"/>
    <property type="match status" value="1"/>
</dbReference>
<comment type="caution">
    <text evidence="16">The sequence shown here is derived from an EMBL/GenBank/DDBJ whole genome shotgun (WGS) entry which is preliminary data.</text>
</comment>
<feature type="compositionally biased region" description="Basic and acidic residues" evidence="14">
    <location>
        <begin position="553"/>
        <end position="570"/>
    </location>
</feature>
<dbReference type="Gene3D" id="3.40.50.11540">
    <property type="entry name" value="NADH-ubiquinone oxidoreductase 51kDa subunit"/>
    <property type="match status" value="1"/>
</dbReference>
<keyword evidence="4 13" id="KW-0004">4Fe-4S</keyword>
<feature type="domain" description="4Fe-4S ferredoxin-type" evidence="15">
    <location>
        <begin position="408"/>
        <end position="437"/>
    </location>
</feature>
<keyword evidence="8 13" id="KW-1278">Translocase</keyword>
<feature type="region of interest" description="Disordered" evidence="14">
    <location>
        <begin position="539"/>
        <end position="949"/>
    </location>
</feature>
<feature type="binding site" evidence="13">
    <location>
        <position position="381"/>
    </location>
    <ligand>
        <name>[4Fe-4S] cluster</name>
        <dbReference type="ChEBI" id="CHEBI:49883"/>
        <label>1</label>
    </ligand>
</feature>
<feature type="binding site" evidence="13">
    <location>
        <position position="423"/>
    </location>
    <ligand>
        <name>[4Fe-4S] cluster</name>
        <dbReference type="ChEBI" id="CHEBI:49883"/>
        <label>2</label>
    </ligand>
</feature>
<dbReference type="RefSeq" id="WP_102359194.1">
    <property type="nucleotide sequence ID" value="NZ_JAAHTI010000001.1"/>
</dbReference>
<evidence type="ECO:0000256" key="11">
    <source>
        <dbReference type="ARBA" id="ARBA00023014"/>
    </source>
</evidence>
<dbReference type="NCBIfam" id="NF003454">
    <property type="entry name" value="PRK05035.1"/>
    <property type="match status" value="1"/>
</dbReference>
<dbReference type="PROSITE" id="PS51379">
    <property type="entry name" value="4FE4S_FER_2"/>
    <property type="match status" value="2"/>
</dbReference>
<dbReference type="AlphaFoldDB" id="A0AA44VRL6"/>
<feature type="compositionally biased region" description="Low complexity" evidence="14">
    <location>
        <begin position="818"/>
        <end position="828"/>
    </location>
</feature>
<evidence type="ECO:0000256" key="10">
    <source>
        <dbReference type="ARBA" id="ARBA00023004"/>
    </source>
</evidence>
<comment type="subunit">
    <text evidence="13">The complex is composed of six subunits: RnfA, RnfB, RnfC, RnfD, RnfE and RnfG.</text>
</comment>
<dbReference type="EMBL" id="MCSB01000035">
    <property type="protein sequence ID" value="PME25249.1"/>
    <property type="molecule type" value="Genomic_DNA"/>
</dbReference>
<name>A0AA44VRL6_9VIBR</name>
<feature type="compositionally biased region" description="Basic and acidic residues" evidence="14">
    <location>
        <begin position="1012"/>
        <end position="1025"/>
    </location>
</feature>
<evidence type="ECO:0000313" key="16">
    <source>
        <dbReference type="EMBL" id="PME25249.1"/>
    </source>
</evidence>
<dbReference type="GeneID" id="69648292"/>
<keyword evidence="11 13" id="KW-0411">Iron-sulfur</keyword>
<feature type="binding site" evidence="13">
    <location>
        <position position="384"/>
    </location>
    <ligand>
        <name>[4Fe-4S] cluster</name>
        <dbReference type="ChEBI" id="CHEBI:49883"/>
        <label>1</label>
    </ligand>
</feature>
<evidence type="ECO:0000256" key="8">
    <source>
        <dbReference type="ARBA" id="ARBA00022967"/>
    </source>
</evidence>
<feature type="binding site" evidence="13">
    <location>
        <position position="427"/>
    </location>
    <ligand>
        <name>[4Fe-4S] cluster</name>
        <dbReference type="ChEBI" id="CHEBI:49883"/>
        <label>1</label>
    </ligand>
</feature>
<sequence length="1025" mass="108161">MISLIEQIRTGSIWNFPGGVHPAENKKQSNTTDIVHARLPEEIVLPVKQHIGKPGNLLVAVGDAVLKGQQLTALETGFTLPVHAPTSGVITAIEPRTTAHPSGLSDVCVVIKPDGLDAWVAKHPVEDFSTKTSDELLDVIRQAGISGMGGAGFPTAKKLQSGLGRTDILIVNAAECEPYITSDDKLLQEHADEVLKGIEVVEHILQPKLTVIGIEDNKPDAIKALEIAAKDKDIVIRVIPTKYPSGGEKQLIKILTNKEVPAGGIPADIGVLVQNVGSLYSIKRAVIDGEPVVNRVVTLTGKTFKQPRNVWALLGTPVHELLEEFGYKADKKLPRLILGGPMMGFTLPHANVPITKTSNCILAPTRREISPSTYEMECIRCSACAEACPASLLPQQLQWHAKANELDKCEELNIKDCIECGACAFVCPSEIPLVQYYRQAKAEIKTRKDEATAAERAKIRFEEKNARMERDKAERENRFKKAADNRRKDMKSADGDDAIAAAIARVKAQKATADQDTTAEPTVKPAVAAAIARAKAKQAAAQKADSAEPDNSEMSKLREERKRQARERKAQQAATDAPAESSGDGKKDAVAAAIARAKAKKAQQVESASDAPAESTGDAKKDAVAAAIARAKAKKAQQAESASNAPAEKSGDAKKDAVAAAIARAKAKKAQQTESASEAPVEKSGDAKKDAVAAAIARAKAKKAQQAESSTQTESEAPAESTGDAKKDAVAAAIARAKAKKAQQAESATQTESEAPVKSSGDAKKDAVAAAIARAKAKKAQQTESAPEAPVENSGDAKKDAVAAAIARAKAKKAQQTESASEAPAESSGDAKKDAVAAAIARAKAKKAQQAEAVTQTESEAPVESSGDAKKDAVAAAIARAKAKKAQQTESASQAPVESTGDAKKDAVAAAIARAKAKKAQQAKQDESEETPEPVVELEAETQQESVDPKKAAVAAAIARAKAKKAQQVKQAETEEILEPVTEVKTETQQEPVDPKKAAVAAAIARAKARKAQQEQDKKNNEEKE</sequence>
<dbReference type="EC" id="7.-.-.-" evidence="13"/>
<dbReference type="InterPro" id="IPR017900">
    <property type="entry name" value="4Fe4S_Fe_S_CS"/>
</dbReference>
<dbReference type="Gene3D" id="3.30.70.20">
    <property type="match status" value="1"/>
</dbReference>
<feature type="compositionally biased region" description="Basic and acidic residues" evidence="14">
    <location>
        <begin position="983"/>
        <end position="997"/>
    </location>
</feature>
<dbReference type="SUPFAM" id="SSF46548">
    <property type="entry name" value="alpha-helical ferredoxin"/>
    <property type="match status" value="1"/>
</dbReference>
<evidence type="ECO:0000256" key="13">
    <source>
        <dbReference type="HAMAP-Rule" id="MF_00461"/>
    </source>
</evidence>
<accession>A0AA44VRL6</accession>